<protein>
    <recommendedName>
        <fullName evidence="5">ADP-ribosylation/Crystallin J1</fullName>
    </recommendedName>
</protein>
<keyword evidence="1" id="KW-0460">Magnesium</keyword>
<evidence type="ECO:0000256" key="1">
    <source>
        <dbReference type="PIRSR" id="PIRSR605502-1"/>
    </source>
</evidence>
<feature type="binding site" evidence="1">
    <location>
        <position position="333"/>
    </location>
    <ligand>
        <name>Mg(2+)</name>
        <dbReference type="ChEBI" id="CHEBI:18420"/>
        <label>1</label>
    </ligand>
</feature>
<dbReference type="AlphaFoldDB" id="A0A119CYY5"/>
<name>A0A119CYY5_SHEFR</name>
<comment type="caution">
    <text evidence="3">The sequence shown here is derived from an EMBL/GenBank/DDBJ whole genome shotgun (WGS) entry which is preliminary data.</text>
</comment>
<accession>A0A119CYY5</accession>
<sequence length="382" mass="42105">MNNPPSQKLRVTWALKTSFIADALAMPVHWYYQPMEIERAFTGGIQRFEAAPEFHPSSIMSLHSKLKGGRQSANGLSKGHSSKGHSVKDQPPQVVGDIILKDKAQFWDTPNVHYHQGMQAGENTLNAHCARVLMRTLASSSQPYDRQAFVNAYIDFMTKSPADHPDTYAESYHRGFFANLAQGREPKNCAMVTHDTASIGALVTIAPLVFSERLKGISEADIKIACRAHLALTHPDESLMRVCDSYVQLLCALMEGPDEVSTKALLLEASIGLTSTHLAGLLKRNVPDSQVIGQVFSRACYISDSWPIVLYLAYKYQGDPWQALRVNTNLGGDNVHRGIVLGTLLGLQGDTVATSWFEQLVNHKEIAQEIDALIREASAPKP</sequence>
<keyword evidence="1" id="KW-0479">Metal-binding</keyword>
<feature type="region of interest" description="Disordered" evidence="2">
    <location>
        <begin position="68"/>
        <end position="92"/>
    </location>
</feature>
<gene>
    <name evidence="3" type="ORF">AWJ07_20460</name>
</gene>
<evidence type="ECO:0008006" key="5">
    <source>
        <dbReference type="Google" id="ProtNLM"/>
    </source>
</evidence>
<reference evidence="3 4" key="1">
    <citation type="submission" date="2016-01" db="EMBL/GenBank/DDBJ databases">
        <title>Draft genome of the antarctic isolate Shewanella frigidimarina Ag06-30.</title>
        <authorList>
            <person name="Parmeciano Di Noto G."/>
            <person name="Vazquez S."/>
            <person name="Mac Cormack W."/>
            <person name="Iriarte A."/>
            <person name="Quiroga C."/>
        </authorList>
    </citation>
    <scope>NUCLEOTIDE SEQUENCE [LARGE SCALE GENOMIC DNA]</scope>
    <source>
        <strain evidence="3 4">Ag06-30</strain>
    </source>
</reference>
<organism evidence="3">
    <name type="scientific">Shewanella frigidimarina</name>
    <dbReference type="NCBI Taxonomy" id="56812"/>
    <lineage>
        <taxon>Bacteria</taxon>
        <taxon>Pseudomonadati</taxon>
        <taxon>Pseudomonadota</taxon>
        <taxon>Gammaproteobacteria</taxon>
        <taxon>Alteromonadales</taxon>
        <taxon>Shewanellaceae</taxon>
        <taxon>Shewanella</taxon>
    </lineage>
</organism>
<dbReference type="Pfam" id="PF03747">
    <property type="entry name" value="ADP_ribosyl_GH"/>
    <property type="match status" value="1"/>
</dbReference>
<dbReference type="RefSeq" id="WP_059747121.1">
    <property type="nucleotide sequence ID" value="NZ_LRDC01000043.1"/>
</dbReference>
<dbReference type="Gene3D" id="1.10.4080.10">
    <property type="entry name" value="ADP-ribosylation/Crystallin J1"/>
    <property type="match status" value="1"/>
</dbReference>
<dbReference type="InterPro" id="IPR005502">
    <property type="entry name" value="Ribosyl_crysJ1"/>
</dbReference>
<comment type="cofactor">
    <cofactor evidence="1">
        <name>Mg(2+)</name>
        <dbReference type="ChEBI" id="CHEBI:18420"/>
    </cofactor>
    <text evidence="1">Binds 2 magnesium ions per subunit.</text>
</comment>
<dbReference type="InterPro" id="IPR036705">
    <property type="entry name" value="Ribosyl_crysJ1_sf"/>
</dbReference>
<dbReference type="GO" id="GO:0046872">
    <property type="term" value="F:metal ion binding"/>
    <property type="evidence" value="ECO:0007669"/>
    <property type="project" value="UniProtKB-KW"/>
</dbReference>
<dbReference type="Proteomes" id="UP000055702">
    <property type="component" value="Unassembled WGS sequence"/>
</dbReference>
<dbReference type="SUPFAM" id="SSF101478">
    <property type="entry name" value="ADP-ribosylglycohydrolase"/>
    <property type="match status" value="1"/>
</dbReference>
<evidence type="ECO:0000256" key="2">
    <source>
        <dbReference type="SAM" id="MobiDB-lite"/>
    </source>
</evidence>
<proteinExistence type="predicted"/>
<feature type="binding site" evidence="1">
    <location>
        <position position="124"/>
    </location>
    <ligand>
        <name>Mg(2+)</name>
        <dbReference type="ChEBI" id="CHEBI:18420"/>
        <label>1</label>
    </ligand>
</feature>
<dbReference type="EMBL" id="LRDC01000043">
    <property type="protein sequence ID" value="KVX00489.1"/>
    <property type="molecule type" value="Genomic_DNA"/>
</dbReference>
<evidence type="ECO:0000313" key="4">
    <source>
        <dbReference type="Proteomes" id="UP000055702"/>
    </source>
</evidence>
<evidence type="ECO:0000313" key="3">
    <source>
        <dbReference type="EMBL" id="KVX00489.1"/>
    </source>
</evidence>